<dbReference type="OMA" id="MTHTESR"/>
<organism evidence="11">
    <name type="scientific">Marchantia polymorpha</name>
    <name type="common">Common liverwort</name>
    <name type="synonym">Marchantia aquatica</name>
    <dbReference type="NCBI Taxonomy" id="3197"/>
    <lineage>
        <taxon>Eukaryota</taxon>
        <taxon>Viridiplantae</taxon>
        <taxon>Streptophyta</taxon>
        <taxon>Embryophyta</taxon>
        <taxon>Marchantiophyta</taxon>
        <taxon>Marchantiopsida</taxon>
        <taxon>Marchantiidae</taxon>
        <taxon>Marchantiales</taxon>
        <taxon>Marchantiaceae</taxon>
        <taxon>Marchantia</taxon>
    </lineage>
</organism>
<evidence type="ECO:0000256" key="3">
    <source>
        <dbReference type="ARBA" id="ARBA00022692"/>
    </source>
</evidence>
<dbReference type="EMBL" id="KZ772751">
    <property type="protein sequence ID" value="PTQ34503.1"/>
    <property type="molecule type" value="Genomic_DNA"/>
</dbReference>
<feature type="transmembrane region" description="Helical" evidence="9">
    <location>
        <begin position="223"/>
        <end position="242"/>
    </location>
</feature>
<dbReference type="SUPFAM" id="SSF47661">
    <property type="entry name" value="t-snare proteins"/>
    <property type="match status" value="1"/>
</dbReference>
<comment type="similarity">
    <text evidence="1">Belongs to the syntaxin family.</text>
</comment>
<evidence type="ECO:0000256" key="5">
    <source>
        <dbReference type="ARBA" id="ARBA00022989"/>
    </source>
</evidence>
<evidence type="ECO:0000256" key="4">
    <source>
        <dbReference type="ARBA" id="ARBA00022927"/>
    </source>
</evidence>
<keyword evidence="6" id="KW-0333">Golgi apparatus</keyword>
<dbReference type="Gene3D" id="1.20.5.110">
    <property type="match status" value="1"/>
</dbReference>
<protein>
    <submittedName>
        <fullName evidence="11">Syntaxin of plant 6B</fullName>
    </submittedName>
</protein>
<dbReference type="OrthoDB" id="546861at2759"/>
<dbReference type="Gene3D" id="1.20.58.90">
    <property type="match status" value="1"/>
</dbReference>
<dbReference type="SMART" id="SM00397">
    <property type="entry name" value="t_SNARE"/>
    <property type="match status" value="1"/>
</dbReference>
<evidence type="ECO:0000256" key="2">
    <source>
        <dbReference type="ARBA" id="ARBA00022448"/>
    </source>
</evidence>
<comment type="subcellular location">
    <subcellularLocation>
        <location evidence="8">Golgi apparatus</location>
        <location evidence="8">trans-Golgi network membrane</location>
        <topology evidence="8">Single-pass type IV membrane protein</topology>
    </subcellularLocation>
</comment>
<dbReference type="GO" id="GO:0005794">
    <property type="term" value="C:Golgi apparatus"/>
    <property type="evidence" value="ECO:0007669"/>
    <property type="project" value="UniProtKB-SubCell"/>
</dbReference>
<dbReference type="SUPFAM" id="SSF58038">
    <property type="entry name" value="SNARE fusion complex"/>
    <property type="match status" value="1"/>
</dbReference>
<evidence type="ECO:0000313" key="13">
    <source>
        <dbReference type="Proteomes" id="UP000244005"/>
    </source>
</evidence>
<dbReference type="CDD" id="cd15841">
    <property type="entry name" value="SNARE_Qc"/>
    <property type="match status" value="1"/>
</dbReference>
<dbReference type="GO" id="GO:0015031">
    <property type="term" value="P:protein transport"/>
    <property type="evidence" value="ECO:0007669"/>
    <property type="project" value="UniProtKB-KW"/>
</dbReference>
<dbReference type="InterPro" id="IPR000727">
    <property type="entry name" value="T_SNARE_dom"/>
</dbReference>
<evidence type="ECO:0000313" key="12">
    <source>
        <dbReference type="EMBL" id="PTQ34503.1"/>
    </source>
</evidence>
<dbReference type="Proteomes" id="UP000244005">
    <property type="component" value="Unassembled WGS sequence"/>
</dbReference>
<dbReference type="Gramene" id="Mp8g16010.1">
    <property type="protein sequence ID" value="Mp8g16010.1.cds"/>
    <property type="gene ID" value="Mp8g16010"/>
</dbReference>
<proteinExistence type="evidence at transcript level"/>
<keyword evidence="5 9" id="KW-1133">Transmembrane helix</keyword>
<dbReference type="PROSITE" id="PS50192">
    <property type="entry name" value="T_SNARE"/>
    <property type="match status" value="1"/>
</dbReference>
<dbReference type="FunFam" id="1.20.58.90:FF:000004">
    <property type="entry name" value="Syntaxin 10"/>
    <property type="match status" value="1"/>
</dbReference>
<dbReference type="PANTHER" id="PTHR12791">
    <property type="entry name" value="GOLGI SNARE BET1-RELATED"/>
    <property type="match status" value="1"/>
</dbReference>
<dbReference type="InterPro" id="IPR015260">
    <property type="entry name" value="Syntaxin-6/10/61_N"/>
</dbReference>
<dbReference type="Pfam" id="PF09177">
    <property type="entry name" value="STX6_10_61_N"/>
    <property type="match status" value="1"/>
</dbReference>
<evidence type="ECO:0000256" key="6">
    <source>
        <dbReference type="ARBA" id="ARBA00023034"/>
    </source>
</evidence>
<dbReference type="GO" id="GO:0016020">
    <property type="term" value="C:membrane"/>
    <property type="evidence" value="ECO:0007669"/>
    <property type="project" value="InterPro"/>
</dbReference>
<reference evidence="11" key="1">
    <citation type="submission" date="2015-01" db="EMBL/GenBank/DDBJ databases">
        <title>SNARE Molecules in Marchantia polymorpha: Unique and Conserved Features in Membrane Fusion Machineries.</title>
        <authorList>
            <person name="Kanazawa T."/>
            <person name="Era A."/>
            <person name="Kohchi T."/>
            <person name="Ueda T."/>
        </authorList>
    </citation>
    <scope>NUCLEOTIDE SEQUENCE</scope>
</reference>
<dbReference type="FunFam" id="1.20.5.110:FF:000034">
    <property type="entry name" value="syntaxin-61 isoform X1"/>
    <property type="match status" value="1"/>
</dbReference>
<dbReference type="AlphaFoldDB" id="A0A0H5BGB3"/>
<keyword evidence="4" id="KW-0653">Protein transport</keyword>
<dbReference type="GO" id="GO:0048193">
    <property type="term" value="P:Golgi vesicle transport"/>
    <property type="evidence" value="ECO:0007669"/>
    <property type="project" value="InterPro"/>
</dbReference>
<evidence type="ECO:0000256" key="1">
    <source>
        <dbReference type="ARBA" id="ARBA00009063"/>
    </source>
</evidence>
<name>A0A0H5BGB3_MARPO</name>
<evidence type="ECO:0000313" key="11">
    <source>
        <dbReference type="EMBL" id="BAS01253.1"/>
    </source>
</evidence>
<accession>A0A0H5BGB3</accession>
<dbReference type="CDD" id="cd21445">
    <property type="entry name" value="SNARE_NTD_AtSYP61-like"/>
    <property type="match status" value="1"/>
</dbReference>
<keyword evidence="13" id="KW-1185">Reference proteome</keyword>
<sequence>MSHLDPYYLVKDEVQDSIAQLQSGMTQWKQLPEVSNERASLTKKLISSCDTIKWQVDELDKAVSVAERDMTKFGVSLTELQTRRAWISSTVTEVSSYRKTLQVADDALRLPMAAPLAAHGDALRGQIGPVQKNRQSFENDDYIHGEQERQTQYLKEQDEDLDDLSQSVQRMGNIGLAIHEELDSQEVLISDISRDVDTAATRLDYVQKKMETLIKKAGAKGQLVLIAVLVILLALLIMLIFYT</sequence>
<dbReference type="InterPro" id="IPR010989">
    <property type="entry name" value="SNARE"/>
</dbReference>
<evidence type="ECO:0000256" key="7">
    <source>
        <dbReference type="ARBA" id="ARBA00023136"/>
    </source>
</evidence>
<keyword evidence="3 9" id="KW-0812">Transmembrane</keyword>
<gene>
    <name evidence="11" type="primary">MpSYP6B</name>
    <name evidence="12" type="ORF">MARPO_0079s0013</name>
</gene>
<dbReference type="EMBL" id="LC018461">
    <property type="protein sequence ID" value="BAS01253.1"/>
    <property type="molecule type" value="mRNA"/>
</dbReference>
<reference evidence="12" key="3">
    <citation type="submission" date="2017-12" db="EMBL/GenBank/DDBJ databases">
        <title>WGS assembly of Marchantia polymorpha.</title>
        <authorList>
            <person name="Bowman J.L."/>
            <person name="Kohchi T."/>
            <person name="Yamato K.T."/>
            <person name="Jenkins J."/>
            <person name="Shu S."/>
            <person name="Ishizaki K."/>
            <person name="Yamaoka S."/>
            <person name="Nishihama R."/>
            <person name="Nakamura Y."/>
            <person name="Berger F."/>
            <person name="Adam C."/>
            <person name="Aki S.S."/>
            <person name="Althoff F."/>
            <person name="Araki T."/>
            <person name="Arteaga-Vazquez M.A."/>
            <person name="Balasubrmanian S."/>
            <person name="Bauer D."/>
            <person name="Boehm C.R."/>
            <person name="Briginshaw L."/>
            <person name="Caballero-Perez J."/>
            <person name="Catarino B."/>
            <person name="Chen F."/>
            <person name="Chiyoda S."/>
            <person name="Chovatia M."/>
            <person name="Davies K.M."/>
            <person name="Delmans M."/>
            <person name="Demura T."/>
            <person name="Dierschke T."/>
            <person name="Dolan L."/>
            <person name="Dorantes-Acosta A.E."/>
            <person name="Eklund D.M."/>
            <person name="Florent S.N."/>
            <person name="Flores-Sandoval E."/>
            <person name="Fujiyama A."/>
            <person name="Fukuzawa H."/>
            <person name="Galik B."/>
            <person name="Grimanelli D."/>
            <person name="Grimwood J."/>
            <person name="Grossniklaus U."/>
            <person name="Hamada T."/>
            <person name="Haseloff J."/>
            <person name="Hetherington A.J."/>
            <person name="Higo A."/>
            <person name="Hirakawa Y."/>
            <person name="Hundley H.N."/>
            <person name="Ikeda Y."/>
            <person name="Inoue K."/>
            <person name="Inoue S."/>
            <person name="Ishida S."/>
            <person name="Jia Q."/>
            <person name="Kakita M."/>
            <person name="Kanazawa T."/>
            <person name="Kawai Y."/>
            <person name="Kawashima T."/>
            <person name="Kennedy M."/>
            <person name="Kinose K."/>
            <person name="Kinoshita T."/>
            <person name="Kohara Y."/>
            <person name="Koide E."/>
            <person name="Komatsu K."/>
            <person name="Kopischke S."/>
            <person name="Kubo M."/>
            <person name="Kyozuka J."/>
            <person name="Lagercrantz U."/>
            <person name="Lin S.S."/>
            <person name="Lindquist E."/>
            <person name="Lipzen A.M."/>
            <person name="Lu C."/>
            <person name="Luna E.D."/>
            <person name="Martienssen R.A."/>
            <person name="Minamino N."/>
            <person name="Mizutani M."/>
            <person name="Mizutani M."/>
            <person name="Mochizuki N."/>
            <person name="Monte I."/>
            <person name="Mosher R."/>
            <person name="Nagasaki H."/>
            <person name="Nakagami H."/>
            <person name="Naramoto S."/>
            <person name="Nishitani K."/>
            <person name="Ohtani M."/>
            <person name="Okamoto T."/>
            <person name="Okumura M."/>
            <person name="Phillips J."/>
            <person name="Pollak B."/>
            <person name="Reinders A."/>
            <person name="Roevekamp M."/>
            <person name="Sano R."/>
            <person name="Sawa S."/>
            <person name="Schmid M.W."/>
            <person name="Shirakawa M."/>
            <person name="Solano R."/>
            <person name="Spunde A."/>
            <person name="Suetsugu N."/>
            <person name="Sugano S."/>
            <person name="Sugiyama A."/>
            <person name="Sun R."/>
            <person name="Suzuki Y."/>
            <person name="Takenaka M."/>
            <person name="Takezawa D."/>
            <person name="Tomogane H."/>
            <person name="Tsuzuki M."/>
            <person name="Ueda T."/>
            <person name="Umeda M."/>
            <person name="Ward J.M."/>
            <person name="Watanabe Y."/>
            <person name="Yazaki K."/>
            <person name="Yokoyama R."/>
            <person name="Yoshitake Y."/>
            <person name="Yotsui I."/>
            <person name="Zachgo S."/>
            <person name="Schmutz J."/>
        </authorList>
    </citation>
    <scope>NUCLEOTIDE SEQUENCE [LARGE SCALE GENOMIC DNA]</scope>
    <source>
        <strain evidence="12">Tak-1</strain>
    </source>
</reference>
<keyword evidence="2" id="KW-0813">Transport</keyword>
<evidence type="ECO:0000259" key="10">
    <source>
        <dbReference type="PROSITE" id="PS50192"/>
    </source>
</evidence>
<evidence type="ECO:0000256" key="8">
    <source>
        <dbReference type="ARBA" id="ARBA00037801"/>
    </source>
</evidence>
<reference evidence="13" key="2">
    <citation type="journal article" date="2017" name="Cell">
        <title>Insights into land plant evolution garnered from the Marchantia polymorpha genome.</title>
        <authorList>
            <person name="Bowman J.L."/>
            <person name="Kohchi T."/>
            <person name="Yamato K.T."/>
            <person name="Jenkins J."/>
            <person name="Shu S."/>
            <person name="Ishizaki K."/>
            <person name="Yamaoka S."/>
            <person name="Nishihama R."/>
            <person name="Nakamura Y."/>
            <person name="Berger F."/>
            <person name="Adam C."/>
            <person name="Aki S.S."/>
            <person name="Althoff F."/>
            <person name="Araki T."/>
            <person name="Arteaga-Vazquez M.A."/>
            <person name="Balasubrmanian S."/>
            <person name="Barry K."/>
            <person name="Bauer D."/>
            <person name="Boehm C.R."/>
            <person name="Briginshaw L."/>
            <person name="Caballero-Perez J."/>
            <person name="Catarino B."/>
            <person name="Chen F."/>
            <person name="Chiyoda S."/>
            <person name="Chovatia M."/>
            <person name="Davies K.M."/>
            <person name="Delmans M."/>
            <person name="Demura T."/>
            <person name="Dierschke T."/>
            <person name="Dolan L."/>
            <person name="Dorantes-Acosta A.E."/>
            <person name="Eklund D.M."/>
            <person name="Florent S.N."/>
            <person name="Flores-Sandoval E."/>
            <person name="Fujiyama A."/>
            <person name="Fukuzawa H."/>
            <person name="Galik B."/>
            <person name="Grimanelli D."/>
            <person name="Grimwood J."/>
            <person name="Grossniklaus U."/>
            <person name="Hamada T."/>
            <person name="Haseloff J."/>
            <person name="Hetherington A.J."/>
            <person name="Higo A."/>
            <person name="Hirakawa Y."/>
            <person name="Hundley H.N."/>
            <person name="Ikeda Y."/>
            <person name="Inoue K."/>
            <person name="Inoue S.I."/>
            <person name="Ishida S."/>
            <person name="Jia Q."/>
            <person name="Kakita M."/>
            <person name="Kanazawa T."/>
            <person name="Kawai Y."/>
            <person name="Kawashima T."/>
            <person name="Kennedy M."/>
            <person name="Kinose K."/>
            <person name="Kinoshita T."/>
            <person name="Kohara Y."/>
            <person name="Koide E."/>
            <person name="Komatsu K."/>
            <person name="Kopischke S."/>
            <person name="Kubo M."/>
            <person name="Kyozuka J."/>
            <person name="Lagercrantz U."/>
            <person name="Lin S.S."/>
            <person name="Lindquist E."/>
            <person name="Lipzen A.M."/>
            <person name="Lu C.W."/>
            <person name="De Luna E."/>
            <person name="Martienssen R.A."/>
            <person name="Minamino N."/>
            <person name="Mizutani M."/>
            <person name="Mizutani M."/>
            <person name="Mochizuki N."/>
            <person name="Monte I."/>
            <person name="Mosher R."/>
            <person name="Nagasaki H."/>
            <person name="Nakagami H."/>
            <person name="Naramoto S."/>
            <person name="Nishitani K."/>
            <person name="Ohtani M."/>
            <person name="Okamoto T."/>
            <person name="Okumura M."/>
            <person name="Phillips J."/>
            <person name="Pollak B."/>
            <person name="Reinders A."/>
            <person name="Rovekamp M."/>
            <person name="Sano R."/>
            <person name="Sawa S."/>
            <person name="Schmid M.W."/>
            <person name="Shirakawa M."/>
            <person name="Solano R."/>
            <person name="Spunde A."/>
            <person name="Suetsugu N."/>
            <person name="Sugano S."/>
            <person name="Sugiyama A."/>
            <person name="Sun R."/>
            <person name="Suzuki Y."/>
            <person name="Takenaka M."/>
            <person name="Takezawa D."/>
            <person name="Tomogane H."/>
            <person name="Tsuzuki M."/>
            <person name="Ueda T."/>
            <person name="Umeda M."/>
            <person name="Ward J.M."/>
            <person name="Watanabe Y."/>
            <person name="Yazaki K."/>
            <person name="Yokoyama R."/>
            <person name="Yoshitake Y."/>
            <person name="Yotsui I."/>
            <person name="Zachgo S."/>
            <person name="Schmutz J."/>
        </authorList>
    </citation>
    <scope>NUCLEOTIDE SEQUENCE [LARGE SCALE GENOMIC DNA]</scope>
    <source>
        <strain evidence="13">Tak-1</strain>
    </source>
</reference>
<keyword evidence="7 9" id="KW-0472">Membrane</keyword>
<evidence type="ECO:0000256" key="9">
    <source>
        <dbReference type="SAM" id="Phobius"/>
    </source>
</evidence>
<feature type="domain" description="T-SNARE coiled-coil homology" evidence="10">
    <location>
        <begin position="151"/>
        <end position="213"/>
    </location>
</feature>